<dbReference type="EMBL" id="AMWG01000131">
    <property type="protein sequence ID" value="ELP31315.1"/>
    <property type="molecule type" value="Genomic_DNA"/>
</dbReference>
<organism evidence="2 3">
    <name type="scientific">Rhodopirellula baltica SWK14</name>
    <dbReference type="NCBI Taxonomy" id="993516"/>
    <lineage>
        <taxon>Bacteria</taxon>
        <taxon>Pseudomonadati</taxon>
        <taxon>Planctomycetota</taxon>
        <taxon>Planctomycetia</taxon>
        <taxon>Pirellulales</taxon>
        <taxon>Pirellulaceae</taxon>
        <taxon>Rhodopirellula</taxon>
    </lineage>
</organism>
<accession>L7CBT7</accession>
<evidence type="ECO:0000256" key="1">
    <source>
        <dbReference type="SAM" id="MobiDB-lite"/>
    </source>
</evidence>
<protein>
    <submittedName>
        <fullName evidence="2">Uncharacterized protein</fullName>
    </submittedName>
</protein>
<evidence type="ECO:0000313" key="3">
    <source>
        <dbReference type="Proteomes" id="UP000010959"/>
    </source>
</evidence>
<dbReference type="AlphaFoldDB" id="L7CBT7"/>
<proteinExistence type="predicted"/>
<feature type="region of interest" description="Disordered" evidence="1">
    <location>
        <begin position="1"/>
        <end position="51"/>
    </location>
</feature>
<sequence>MAYRSVDVERSWHGRYETKPPDHNTDSNRLSKIRADSLKNCQIPKPTGTHA</sequence>
<name>L7CBT7_RHOBT</name>
<comment type="caution">
    <text evidence="2">The sequence shown here is derived from an EMBL/GenBank/DDBJ whole genome shotgun (WGS) entry which is preliminary data.</text>
</comment>
<feature type="compositionally biased region" description="Basic and acidic residues" evidence="1">
    <location>
        <begin position="1"/>
        <end position="26"/>
    </location>
</feature>
<gene>
    <name evidence="2" type="ORF">RBSWK_04780</name>
</gene>
<evidence type="ECO:0000313" key="2">
    <source>
        <dbReference type="EMBL" id="ELP31315.1"/>
    </source>
</evidence>
<dbReference type="Proteomes" id="UP000010959">
    <property type="component" value="Unassembled WGS sequence"/>
</dbReference>
<reference evidence="2 3" key="1">
    <citation type="journal article" date="2013" name="Mar. Genomics">
        <title>Expression of sulfatases in Rhodopirellula baltica and the diversity of sulfatases in the genus Rhodopirellula.</title>
        <authorList>
            <person name="Wegner C.E."/>
            <person name="Richter-Heitmann T."/>
            <person name="Klindworth A."/>
            <person name="Klockow C."/>
            <person name="Richter M."/>
            <person name="Achstetter T."/>
            <person name="Glockner F.O."/>
            <person name="Harder J."/>
        </authorList>
    </citation>
    <scope>NUCLEOTIDE SEQUENCE [LARGE SCALE GENOMIC DNA]</scope>
    <source>
        <strain evidence="2 3">SWK14</strain>
    </source>
</reference>